<dbReference type="AlphaFoldDB" id="A0A6C0JIU7"/>
<evidence type="ECO:0000313" key="2">
    <source>
        <dbReference type="EMBL" id="QHU04357.1"/>
    </source>
</evidence>
<reference evidence="2" key="1">
    <citation type="journal article" date="2020" name="Nature">
        <title>Giant virus diversity and host interactions through global metagenomics.</title>
        <authorList>
            <person name="Schulz F."/>
            <person name="Roux S."/>
            <person name="Paez-Espino D."/>
            <person name="Jungbluth S."/>
            <person name="Walsh D.A."/>
            <person name="Denef V.J."/>
            <person name="McMahon K.D."/>
            <person name="Konstantinidis K.T."/>
            <person name="Eloe-Fadrosh E.A."/>
            <person name="Kyrpides N.C."/>
            <person name="Woyke T."/>
        </authorList>
    </citation>
    <scope>NUCLEOTIDE SEQUENCE</scope>
    <source>
        <strain evidence="2">GVMAG-M-3300027708-39</strain>
    </source>
</reference>
<dbReference type="Gene3D" id="2.60.120.620">
    <property type="entry name" value="q2cbj1_9rhob like domain"/>
    <property type="match status" value="1"/>
</dbReference>
<feature type="transmembrane region" description="Helical" evidence="1">
    <location>
        <begin position="235"/>
        <end position="263"/>
    </location>
</feature>
<keyword evidence="1" id="KW-0812">Transmembrane</keyword>
<sequence>MCDIINNGININKNNLLFNKEHFVYIKNFINDDIRLKLLNNINKKEDLYKIKNKNSFLSILGQLDSTQNTSKENILKQHSVIAGTEIQQNFPDFHYYYHNCFADTVSKIVGKKVYPVNEINTMNNSLIIYENEDDSLRWHTDKSMFNNKKVYTLLVYLYNSSSQNLCYIDYDKNKKCLYTDENSCVILEHFTLEHAVTPLKQNEKKIVWSMTYAEDININNPISYIMNKSKNISYLGFGAFNSLDIFFIILLLIILIFIIFYFKKYIYQKIKFILFNNTKKNGRFK</sequence>
<dbReference type="SUPFAM" id="SSF51197">
    <property type="entry name" value="Clavaminate synthase-like"/>
    <property type="match status" value="1"/>
</dbReference>
<evidence type="ECO:0000256" key="1">
    <source>
        <dbReference type="SAM" id="Phobius"/>
    </source>
</evidence>
<accession>A0A6C0JIU7</accession>
<dbReference type="EMBL" id="MN740396">
    <property type="protein sequence ID" value="QHU04357.1"/>
    <property type="molecule type" value="Genomic_DNA"/>
</dbReference>
<protein>
    <recommendedName>
        <fullName evidence="3">Fe2OG dioxygenase domain-containing protein</fullName>
    </recommendedName>
</protein>
<name>A0A6C0JIU7_9ZZZZ</name>
<keyword evidence="1" id="KW-0472">Membrane</keyword>
<evidence type="ECO:0008006" key="3">
    <source>
        <dbReference type="Google" id="ProtNLM"/>
    </source>
</evidence>
<keyword evidence="1" id="KW-1133">Transmembrane helix</keyword>
<proteinExistence type="predicted"/>
<organism evidence="2">
    <name type="scientific">viral metagenome</name>
    <dbReference type="NCBI Taxonomy" id="1070528"/>
    <lineage>
        <taxon>unclassified sequences</taxon>
        <taxon>metagenomes</taxon>
        <taxon>organismal metagenomes</taxon>
    </lineage>
</organism>